<organism evidence="1 2">
    <name type="scientific">Tachysurus vachellii</name>
    <name type="common">Darkbarbel catfish</name>
    <name type="synonym">Pelteobagrus vachellii</name>
    <dbReference type="NCBI Taxonomy" id="175792"/>
    <lineage>
        <taxon>Eukaryota</taxon>
        <taxon>Metazoa</taxon>
        <taxon>Chordata</taxon>
        <taxon>Craniata</taxon>
        <taxon>Vertebrata</taxon>
        <taxon>Euteleostomi</taxon>
        <taxon>Actinopterygii</taxon>
        <taxon>Neopterygii</taxon>
        <taxon>Teleostei</taxon>
        <taxon>Ostariophysi</taxon>
        <taxon>Siluriformes</taxon>
        <taxon>Bagridae</taxon>
        <taxon>Tachysurus</taxon>
    </lineage>
</organism>
<keyword evidence="2" id="KW-1185">Reference proteome</keyword>
<protein>
    <submittedName>
        <fullName evidence="1">Uncharacterized protein</fullName>
    </submittedName>
</protein>
<dbReference type="EMBL" id="JAVHJS010000022">
    <property type="protein sequence ID" value="KAK2821397.1"/>
    <property type="molecule type" value="Genomic_DNA"/>
</dbReference>
<reference evidence="1" key="1">
    <citation type="submission" date="2023-08" db="EMBL/GenBank/DDBJ databases">
        <title>Pelteobagrus vachellii genome.</title>
        <authorList>
            <person name="Liu H."/>
        </authorList>
    </citation>
    <scope>NUCLEOTIDE SEQUENCE</scope>
    <source>
        <strain evidence="1">PRFRI_2022a</strain>
        <tissue evidence="1">Muscle</tissue>
    </source>
</reference>
<accession>A0AA88J3P8</accession>
<sequence>MILNVNLRDSDQKRLTGNVETRVGKSQENIEAGWEAVKTFLQENFRQTWWEHTGLNHSDALGKDTSMPLKTAFVNWLKPKSSKALKIRYSMMNGTAMEHHLIRLLNGL</sequence>
<name>A0AA88J3P8_TACVA</name>
<gene>
    <name evidence="1" type="ORF">Q7C36_020740</name>
</gene>
<dbReference type="Proteomes" id="UP001187315">
    <property type="component" value="Unassembled WGS sequence"/>
</dbReference>
<comment type="caution">
    <text evidence="1">The sequence shown here is derived from an EMBL/GenBank/DDBJ whole genome shotgun (WGS) entry which is preliminary data.</text>
</comment>
<dbReference type="AlphaFoldDB" id="A0AA88J3P8"/>
<evidence type="ECO:0000313" key="2">
    <source>
        <dbReference type="Proteomes" id="UP001187315"/>
    </source>
</evidence>
<proteinExistence type="predicted"/>
<evidence type="ECO:0000313" key="1">
    <source>
        <dbReference type="EMBL" id="KAK2821397.1"/>
    </source>
</evidence>